<dbReference type="AlphaFoldDB" id="A0A5J4UT48"/>
<sequence length="166" mass="18643">DTLAPQTASPYVIDFKFTHSIPLDDLVIFSAFFEYPNNLDNIFEACDEYEDSLATPRASKTRRYNPVSNYASFFITIQCERNSNGELTFDGLNSKNQNTSIELKGHPIFAGVVDIYYNVDINGKHPPPPILFTVHDTFWLFSPANGGSCIYDTTHSFDQVIGQITA</sequence>
<proteinExistence type="predicted"/>
<name>A0A5J4UT48_9EUKA</name>
<evidence type="ECO:0000313" key="2">
    <source>
        <dbReference type="Proteomes" id="UP000324800"/>
    </source>
</evidence>
<gene>
    <name evidence="1" type="ORF">EZS28_030926</name>
</gene>
<organism evidence="1 2">
    <name type="scientific">Streblomastix strix</name>
    <dbReference type="NCBI Taxonomy" id="222440"/>
    <lineage>
        <taxon>Eukaryota</taxon>
        <taxon>Metamonada</taxon>
        <taxon>Preaxostyla</taxon>
        <taxon>Oxymonadida</taxon>
        <taxon>Streblomastigidae</taxon>
        <taxon>Streblomastix</taxon>
    </lineage>
</organism>
<comment type="caution">
    <text evidence="1">The sequence shown here is derived from an EMBL/GenBank/DDBJ whole genome shotgun (WGS) entry which is preliminary data.</text>
</comment>
<accession>A0A5J4UT48</accession>
<evidence type="ECO:0000313" key="1">
    <source>
        <dbReference type="EMBL" id="KAA6373547.1"/>
    </source>
</evidence>
<reference evidence="1 2" key="1">
    <citation type="submission" date="2019-03" db="EMBL/GenBank/DDBJ databases">
        <title>Single cell metagenomics reveals metabolic interactions within the superorganism composed of flagellate Streblomastix strix and complex community of Bacteroidetes bacteria on its surface.</title>
        <authorList>
            <person name="Treitli S.C."/>
            <person name="Kolisko M."/>
            <person name="Husnik F."/>
            <person name="Keeling P."/>
            <person name="Hampl V."/>
        </authorList>
    </citation>
    <scope>NUCLEOTIDE SEQUENCE [LARGE SCALE GENOMIC DNA]</scope>
    <source>
        <strain evidence="1">ST1C</strain>
    </source>
</reference>
<protein>
    <submittedName>
        <fullName evidence="1">Uncharacterized protein</fullName>
    </submittedName>
</protein>
<dbReference type="Proteomes" id="UP000324800">
    <property type="component" value="Unassembled WGS sequence"/>
</dbReference>
<dbReference type="EMBL" id="SNRW01012651">
    <property type="protein sequence ID" value="KAA6373547.1"/>
    <property type="molecule type" value="Genomic_DNA"/>
</dbReference>
<feature type="non-terminal residue" evidence="1">
    <location>
        <position position="1"/>
    </location>
</feature>